<dbReference type="PROSITE" id="PS51898">
    <property type="entry name" value="TYR_RECOMBINASE"/>
    <property type="match status" value="1"/>
</dbReference>
<gene>
    <name evidence="3" type="ORF">SAMN05518684_11246</name>
</gene>
<dbReference type="GO" id="GO:0006310">
    <property type="term" value="P:DNA recombination"/>
    <property type="evidence" value="ECO:0007669"/>
    <property type="project" value="UniProtKB-KW"/>
</dbReference>
<evidence type="ECO:0000256" key="1">
    <source>
        <dbReference type="ARBA" id="ARBA00023172"/>
    </source>
</evidence>
<organism evidence="3 4">
    <name type="scientific">Salipaludibacillus aurantiacus</name>
    <dbReference type="NCBI Taxonomy" id="1601833"/>
    <lineage>
        <taxon>Bacteria</taxon>
        <taxon>Bacillati</taxon>
        <taxon>Bacillota</taxon>
        <taxon>Bacilli</taxon>
        <taxon>Bacillales</taxon>
        <taxon>Bacillaceae</taxon>
    </lineage>
</organism>
<accession>A0A1H9VSQ1</accession>
<evidence type="ECO:0000313" key="3">
    <source>
        <dbReference type="EMBL" id="SES24303.1"/>
    </source>
</evidence>
<dbReference type="GO" id="GO:0003677">
    <property type="term" value="F:DNA binding"/>
    <property type="evidence" value="ECO:0007669"/>
    <property type="project" value="InterPro"/>
</dbReference>
<name>A0A1H9VSQ1_9BACI</name>
<keyword evidence="1" id="KW-0233">DNA recombination</keyword>
<dbReference type="AlphaFoldDB" id="A0A1H9VSQ1"/>
<dbReference type="SUPFAM" id="SSF56349">
    <property type="entry name" value="DNA breaking-rejoining enzymes"/>
    <property type="match status" value="1"/>
</dbReference>
<dbReference type="RefSeq" id="WP_342740255.1">
    <property type="nucleotide sequence ID" value="NZ_FOGT01000012.1"/>
</dbReference>
<keyword evidence="4" id="KW-1185">Reference proteome</keyword>
<dbReference type="PANTHER" id="PTHR30349">
    <property type="entry name" value="PHAGE INTEGRASE-RELATED"/>
    <property type="match status" value="1"/>
</dbReference>
<dbReference type="Pfam" id="PF00589">
    <property type="entry name" value="Phage_integrase"/>
    <property type="match status" value="1"/>
</dbReference>
<reference evidence="4" key="1">
    <citation type="submission" date="2016-10" db="EMBL/GenBank/DDBJ databases">
        <authorList>
            <person name="Varghese N."/>
            <person name="Submissions S."/>
        </authorList>
    </citation>
    <scope>NUCLEOTIDE SEQUENCE [LARGE SCALE GENOMIC DNA]</scope>
    <source>
        <strain evidence="4">S9</strain>
    </source>
</reference>
<dbReference type="PANTHER" id="PTHR30349:SF82">
    <property type="entry name" value="INTEGRASE_RECOMBINASE YOEC-RELATED"/>
    <property type="match status" value="1"/>
</dbReference>
<dbReference type="CDD" id="cd01192">
    <property type="entry name" value="INT_C_like_3"/>
    <property type="match status" value="1"/>
</dbReference>
<feature type="domain" description="Tyr recombinase" evidence="2">
    <location>
        <begin position="68"/>
        <end position="242"/>
    </location>
</feature>
<evidence type="ECO:0000259" key="2">
    <source>
        <dbReference type="PROSITE" id="PS51898"/>
    </source>
</evidence>
<dbReference type="EMBL" id="FOGT01000012">
    <property type="protein sequence ID" value="SES24303.1"/>
    <property type="molecule type" value="Genomic_DNA"/>
</dbReference>
<sequence length="246" mass="28674">MTEEGRSAKINYEKYVRLTEKEFQALGEKIGFRQTENRIKRLNELKLKGKRPLEMTSDFQALIAMGPRTVEPIREKEVLEKIKSILSASSSRDHFLFILGLNTGLRLGDMLPLKVQDVKGKKYIKIVEKSTGKIKRFPLNKELREQITEYTLGMEDNDYLFASRKTKKPVQRDRAYKIIKRAAEEAGVEFVGTHTMRKTFGYHFYQKYEDVNFLQTLFNHSSQSVTLRYIGVSQEEIDETIDDFSL</sequence>
<proteinExistence type="predicted"/>
<dbReference type="GO" id="GO:0015074">
    <property type="term" value="P:DNA integration"/>
    <property type="evidence" value="ECO:0007669"/>
    <property type="project" value="InterPro"/>
</dbReference>
<dbReference type="STRING" id="1601833.SAMN05518684_11246"/>
<dbReference type="Proteomes" id="UP000198571">
    <property type="component" value="Unassembled WGS sequence"/>
</dbReference>
<protein>
    <submittedName>
        <fullName evidence="3">Phage integrase family protein</fullName>
    </submittedName>
</protein>
<evidence type="ECO:0000313" key="4">
    <source>
        <dbReference type="Proteomes" id="UP000198571"/>
    </source>
</evidence>
<dbReference type="Gene3D" id="1.10.443.10">
    <property type="entry name" value="Intergrase catalytic core"/>
    <property type="match status" value="1"/>
</dbReference>
<dbReference type="InterPro" id="IPR013762">
    <property type="entry name" value="Integrase-like_cat_sf"/>
</dbReference>
<dbReference type="InterPro" id="IPR002104">
    <property type="entry name" value="Integrase_catalytic"/>
</dbReference>
<dbReference type="InterPro" id="IPR050090">
    <property type="entry name" value="Tyrosine_recombinase_XerCD"/>
</dbReference>
<dbReference type="InterPro" id="IPR011010">
    <property type="entry name" value="DNA_brk_join_enz"/>
</dbReference>